<dbReference type="AlphaFoldDB" id="A0A3A1YVB7"/>
<protein>
    <recommendedName>
        <fullName evidence="5">DUF4202 domain-containing protein</fullName>
    </recommendedName>
</protein>
<accession>A0A3A1YVB7</accession>
<dbReference type="SUPFAM" id="SSF109604">
    <property type="entry name" value="HD-domain/PDEase-like"/>
    <property type="match status" value="1"/>
</dbReference>
<sequence length="223" mass="25318">MSASLEDQFRGRFYDSTLSKLELAAIDWLDGFYQLEHLLSTRAWTIRLVPGGASPELKFAALVHDAERFFPGGPSGTPDTAFDDPDYLFAHSIRSADIVEAWLREQPDVPESFIRRVRALVMRHEIGGNTEEDILQAADSLSWFDTLDWLAYEWAFSGKLPYEKVYAKLDWMLTRIRPTIAMENALGIYRDAMASLEGRNAVAEMDLKDRRRIAGSKKVLLGL</sequence>
<evidence type="ECO:0000313" key="4">
    <source>
        <dbReference type="Proteomes" id="UP000266483"/>
    </source>
</evidence>
<dbReference type="Gene3D" id="1.10.3210.10">
    <property type="entry name" value="Hypothetical protein af1432"/>
    <property type="match status" value="1"/>
</dbReference>
<name>A0A3A1YVB7_9BURK</name>
<gene>
    <name evidence="1" type="ORF">CJO09_07995</name>
    <name evidence="2" type="ORF">CJP73_05775</name>
</gene>
<dbReference type="EMBL" id="NQOU01000002">
    <property type="protein sequence ID" value="RII83520.1"/>
    <property type="molecule type" value="Genomic_DNA"/>
</dbReference>
<evidence type="ECO:0008006" key="5">
    <source>
        <dbReference type="Google" id="ProtNLM"/>
    </source>
</evidence>
<dbReference type="Proteomes" id="UP000266206">
    <property type="component" value="Unassembled WGS sequence"/>
</dbReference>
<organism evidence="2 3">
    <name type="scientific">Neopusillimonas maritima</name>
    <dbReference type="NCBI Taxonomy" id="2026239"/>
    <lineage>
        <taxon>Bacteria</taxon>
        <taxon>Pseudomonadati</taxon>
        <taxon>Pseudomonadota</taxon>
        <taxon>Betaproteobacteria</taxon>
        <taxon>Burkholderiales</taxon>
        <taxon>Alcaligenaceae</taxon>
        <taxon>Neopusillimonas</taxon>
    </lineage>
</organism>
<dbReference type="EMBL" id="NQYH01000003">
    <property type="protein sequence ID" value="RIY41486.1"/>
    <property type="molecule type" value="Genomic_DNA"/>
</dbReference>
<dbReference type="Proteomes" id="UP000266483">
    <property type="component" value="Unassembled WGS sequence"/>
</dbReference>
<evidence type="ECO:0000313" key="2">
    <source>
        <dbReference type="EMBL" id="RIY41486.1"/>
    </source>
</evidence>
<evidence type="ECO:0000313" key="3">
    <source>
        <dbReference type="Proteomes" id="UP000266206"/>
    </source>
</evidence>
<evidence type="ECO:0000313" key="1">
    <source>
        <dbReference type="EMBL" id="RII83520.1"/>
    </source>
</evidence>
<dbReference type="OrthoDB" id="6182181at2"/>
<keyword evidence="4" id="KW-1185">Reference proteome</keyword>
<comment type="caution">
    <text evidence="2">The sequence shown here is derived from an EMBL/GenBank/DDBJ whole genome shotgun (WGS) entry which is preliminary data.</text>
</comment>
<reference evidence="3 4" key="1">
    <citation type="submission" date="2017-08" db="EMBL/GenBank/DDBJ databases">
        <title>Pusillimonas indicus sp. nov., a member of the family Alcaligenaceae isolated from surface seawater.</title>
        <authorList>
            <person name="Li J."/>
        </authorList>
    </citation>
    <scope>NUCLEOTIDE SEQUENCE [LARGE SCALE GENOMIC DNA]</scope>
    <source>
        <strain evidence="1 4">17-4A</strain>
        <strain evidence="2 3">L52-1-41</strain>
    </source>
</reference>
<proteinExistence type="predicted"/>